<accession>A0ACC0A6Z8</accession>
<comment type="caution">
    <text evidence="1">The sequence shown here is derived from an EMBL/GenBank/DDBJ whole genome shotgun (WGS) entry which is preliminary data.</text>
</comment>
<organism evidence="1 2">
    <name type="scientific">Catharanthus roseus</name>
    <name type="common">Madagascar periwinkle</name>
    <name type="synonym">Vinca rosea</name>
    <dbReference type="NCBI Taxonomy" id="4058"/>
    <lineage>
        <taxon>Eukaryota</taxon>
        <taxon>Viridiplantae</taxon>
        <taxon>Streptophyta</taxon>
        <taxon>Embryophyta</taxon>
        <taxon>Tracheophyta</taxon>
        <taxon>Spermatophyta</taxon>
        <taxon>Magnoliopsida</taxon>
        <taxon>eudicotyledons</taxon>
        <taxon>Gunneridae</taxon>
        <taxon>Pentapetalae</taxon>
        <taxon>asterids</taxon>
        <taxon>lamiids</taxon>
        <taxon>Gentianales</taxon>
        <taxon>Apocynaceae</taxon>
        <taxon>Rauvolfioideae</taxon>
        <taxon>Vinceae</taxon>
        <taxon>Catharanthinae</taxon>
        <taxon>Catharanthus</taxon>
    </lineage>
</organism>
<sequence length="235" mass="25462">MACGRLVLRADSSAIFGSGGSDQLGRPMLRLEARKGDDDLGPVTHKTSRVEGHAVSALSRSVRGHYSTSDIPSTPAPIGRDTPIPFRTHPPTTSYHSYTFVPYDPYGYSQPPHTSYDPYAHAPSLPIRMPGQDRTQNFSKTQIPLNEVSGPGLQLVTQFFEQLVASVLVDSSYSGADYEATDCGIPSSDARLGRESNGHSDDDEPIPVAHASSSGCRPALGWGKRVNWQFHVSHE</sequence>
<keyword evidence="2" id="KW-1185">Reference proteome</keyword>
<name>A0ACC0A6Z8_CATRO</name>
<protein>
    <submittedName>
        <fullName evidence="1">Uncharacterized protein</fullName>
    </submittedName>
</protein>
<reference evidence="2" key="1">
    <citation type="journal article" date="2023" name="Nat. Plants">
        <title>Single-cell RNA sequencing provides a high-resolution roadmap for understanding the multicellular compartmentation of specialized metabolism.</title>
        <authorList>
            <person name="Sun S."/>
            <person name="Shen X."/>
            <person name="Li Y."/>
            <person name="Li Y."/>
            <person name="Wang S."/>
            <person name="Li R."/>
            <person name="Zhang H."/>
            <person name="Shen G."/>
            <person name="Guo B."/>
            <person name="Wei J."/>
            <person name="Xu J."/>
            <person name="St-Pierre B."/>
            <person name="Chen S."/>
            <person name="Sun C."/>
        </authorList>
    </citation>
    <scope>NUCLEOTIDE SEQUENCE [LARGE SCALE GENOMIC DNA]</scope>
</reference>
<gene>
    <name evidence="1" type="ORF">M9H77_25339</name>
</gene>
<dbReference type="Proteomes" id="UP001060085">
    <property type="component" value="Linkage Group LG06"/>
</dbReference>
<dbReference type="EMBL" id="CM044706">
    <property type="protein sequence ID" value="KAI5656546.1"/>
    <property type="molecule type" value="Genomic_DNA"/>
</dbReference>
<proteinExistence type="predicted"/>
<evidence type="ECO:0000313" key="2">
    <source>
        <dbReference type="Proteomes" id="UP001060085"/>
    </source>
</evidence>
<evidence type="ECO:0000313" key="1">
    <source>
        <dbReference type="EMBL" id="KAI5656546.1"/>
    </source>
</evidence>